<organism evidence="14 15">
    <name type="scientific">Candidatus Anaerobiospirillum merdipullorum</name>
    <dbReference type="NCBI Taxonomy" id="2838450"/>
    <lineage>
        <taxon>Bacteria</taxon>
        <taxon>Pseudomonadati</taxon>
        <taxon>Pseudomonadota</taxon>
        <taxon>Gammaproteobacteria</taxon>
        <taxon>Aeromonadales</taxon>
        <taxon>Succinivibrionaceae</taxon>
        <taxon>Anaerobiospirillum</taxon>
    </lineage>
</organism>
<evidence type="ECO:0000256" key="5">
    <source>
        <dbReference type="ARBA" id="ARBA00022723"/>
    </source>
</evidence>
<evidence type="ECO:0000256" key="2">
    <source>
        <dbReference type="ARBA" id="ARBA00022475"/>
    </source>
</evidence>
<keyword evidence="6 11" id="KW-0378">Hydrolase</keyword>
<keyword evidence="3 11" id="KW-0645">Protease</keyword>
<dbReference type="GO" id="GO:0005886">
    <property type="term" value="C:plasma membrane"/>
    <property type="evidence" value="ECO:0007669"/>
    <property type="project" value="UniProtKB-SubCell"/>
</dbReference>
<dbReference type="EMBL" id="JAHLFG010000025">
    <property type="protein sequence ID" value="MBU3826269.1"/>
    <property type="molecule type" value="Genomic_DNA"/>
</dbReference>
<evidence type="ECO:0000259" key="13">
    <source>
        <dbReference type="Pfam" id="PF01435"/>
    </source>
</evidence>
<evidence type="ECO:0000256" key="6">
    <source>
        <dbReference type="ARBA" id="ARBA00022801"/>
    </source>
</evidence>
<dbReference type="GO" id="GO:0004222">
    <property type="term" value="F:metalloendopeptidase activity"/>
    <property type="evidence" value="ECO:0007669"/>
    <property type="project" value="InterPro"/>
</dbReference>
<reference evidence="14" key="2">
    <citation type="submission" date="2021-04" db="EMBL/GenBank/DDBJ databases">
        <authorList>
            <person name="Gilroy R."/>
        </authorList>
    </citation>
    <scope>NUCLEOTIDE SEQUENCE</scope>
    <source>
        <strain evidence="14">687</strain>
    </source>
</reference>
<feature type="domain" description="Peptidase M48" evidence="13">
    <location>
        <begin position="81"/>
        <end position="291"/>
    </location>
</feature>
<feature type="transmembrane region" description="Helical" evidence="12">
    <location>
        <begin position="36"/>
        <end position="57"/>
    </location>
</feature>
<gene>
    <name evidence="14" type="primary">htpX</name>
    <name evidence="14" type="ORF">IAA31_02090</name>
</gene>
<feature type="transmembrane region" description="Helical" evidence="12">
    <location>
        <begin position="196"/>
        <end position="221"/>
    </location>
</feature>
<dbReference type="InterPro" id="IPR001915">
    <property type="entry name" value="Peptidase_M48"/>
</dbReference>
<keyword evidence="2" id="KW-1003">Cell membrane</keyword>
<evidence type="ECO:0000256" key="8">
    <source>
        <dbReference type="ARBA" id="ARBA00022989"/>
    </source>
</evidence>
<evidence type="ECO:0000256" key="10">
    <source>
        <dbReference type="ARBA" id="ARBA00023136"/>
    </source>
</evidence>
<comment type="subcellular location">
    <subcellularLocation>
        <location evidence="1">Cell membrane</location>
        <topology evidence="1">Multi-pass membrane protein</topology>
    </subcellularLocation>
</comment>
<dbReference type="PANTHER" id="PTHR43221:SF1">
    <property type="entry name" value="PROTEASE HTPX"/>
    <property type="match status" value="1"/>
</dbReference>
<dbReference type="EC" id="3.4.24.-" evidence="14"/>
<keyword evidence="7 11" id="KW-0862">Zinc</keyword>
<dbReference type="Gene3D" id="3.30.2010.10">
    <property type="entry name" value="Metalloproteases ('zincins'), catalytic domain"/>
    <property type="match status" value="1"/>
</dbReference>
<evidence type="ECO:0000256" key="1">
    <source>
        <dbReference type="ARBA" id="ARBA00004651"/>
    </source>
</evidence>
<keyword evidence="8 12" id="KW-1133">Transmembrane helix</keyword>
<dbReference type="PANTHER" id="PTHR43221">
    <property type="entry name" value="PROTEASE HTPX"/>
    <property type="match status" value="1"/>
</dbReference>
<dbReference type="GO" id="GO:0006508">
    <property type="term" value="P:proteolysis"/>
    <property type="evidence" value="ECO:0007669"/>
    <property type="project" value="UniProtKB-KW"/>
</dbReference>
<dbReference type="NCBIfam" id="NF003965">
    <property type="entry name" value="PRK05457.1"/>
    <property type="match status" value="1"/>
</dbReference>
<feature type="transmembrane region" description="Helical" evidence="12">
    <location>
        <begin position="154"/>
        <end position="176"/>
    </location>
</feature>
<evidence type="ECO:0000256" key="9">
    <source>
        <dbReference type="ARBA" id="ARBA00023049"/>
    </source>
</evidence>
<evidence type="ECO:0000313" key="14">
    <source>
        <dbReference type="EMBL" id="MBU3826269.1"/>
    </source>
</evidence>
<reference evidence="14" key="1">
    <citation type="journal article" date="2021" name="PeerJ">
        <title>Extensive microbial diversity within the chicken gut microbiome revealed by metagenomics and culture.</title>
        <authorList>
            <person name="Gilroy R."/>
            <person name="Ravi A."/>
            <person name="Getino M."/>
            <person name="Pursley I."/>
            <person name="Horton D.L."/>
            <person name="Alikhan N.F."/>
            <person name="Baker D."/>
            <person name="Gharbi K."/>
            <person name="Hall N."/>
            <person name="Watson M."/>
            <person name="Adriaenssens E.M."/>
            <person name="Foster-Nyarko E."/>
            <person name="Jarju S."/>
            <person name="Secka A."/>
            <person name="Antonio M."/>
            <person name="Oren A."/>
            <person name="Chaudhuri R.R."/>
            <person name="La Ragione R."/>
            <person name="Hildebrand F."/>
            <person name="Pallen M.J."/>
        </authorList>
    </citation>
    <scope>NUCLEOTIDE SEQUENCE</scope>
    <source>
        <strain evidence="14">687</strain>
    </source>
</reference>
<keyword evidence="5" id="KW-0479">Metal-binding</keyword>
<accession>A0A9E2KLS9</accession>
<dbReference type="Pfam" id="PF01435">
    <property type="entry name" value="Peptidase_M48"/>
    <property type="match status" value="1"/>
</dbReference>
<evidence type="ECO:0000256" key="12">
    <source>
        <dbReference type="SAM" id="Phobius"/>
    </source>
</evidence>
<feature type="transmembrane region" description="Helical" evidence="12">
    <location>
        <begin position="7"/>
        <end position="30"/>
    </location>
</feature>
<sequence>MRILLFILMQVAVLILVSIVGSVLMTIFGVRISSGTYTGLLIMCAIMGCVGSVISLFMSKWMCKRAYGVQVITAPRNAREQFLLNTIAQQARREGFAMPEVGIYESNDMNAFATGASKDGALVAVSSALLYSMSEDELRGVLGHEMSHIANGDMVTMCLLQGVLNTFVYFFSYLVAMAVSQVARNNDEEGGNAGSFLLFHLVNTVFQIIFGILANIILMWFSRHREYRADAGSAALEGRDRMIAALQALQRQPTMNQPGQFQALCINGGGNLSELFMSHPPLAKRIAALRQLNG</sequence>
<evidence type="ECO:0000313" key="15">
    <source>
        <dbReference type="Proteomes" id="UP000824150"/>
    </source>
</evidence>
<name>A0A9E2KLS9_9GAMM</name>
<evidence type="ECO:0000256" key="7">
    <source>
        <dbReference type="ARBA" id="ARBA00022833"/>
    </source>
</evidence>
<keyword evidence="10 12" id="KW-0472">Membrane</keyword>
<keyword evidence="9 11" id="KW-0482">Metalloprotease</keyword>
<comment type="similarity">
    <text evidence="11">Belongs to the peptidase M48 family.</text>
</comment>
<proteinExistence type="inferred from homology"/>
<evidence type="ECO:0000256" key="3">
    <source>
        <dbReference type="ARBA" id="ARBA00022670"/>
    </source>
</evidence>
<evidence type="ECO:0000256" key="4">
    <source>
        <dbReference type="ARBA" id="ARBA00022692"/>
    </source>
</evidence>
<dbReference type="Proteomes" id="UP000824150">
    <property type="component" value="Unassembled WGS sequence"/>
</dbReference>
<protein>
    <submittedName>
        <fullName evidence="14">Protease HtpX</fullName>
        <ecNumber evidence="14">3.4.24.-</ecNumber>
    </submittedName>
</protein>
<evidence type="ECO:0000256" key="11">
    <source>
        <dbReference type="RuleBase" id="RU003983"/>
    </source>
</evidence>
<comment type="caution">
    <text evidence="14">The sequence shown here is derived from an EMBL/GenBank/DDBJ whole genome shotgun (WGS) entry which is preliminary data.</text>
</comment>
<keyword evidence="4 12" id="KW-0812">Transmembrane</keyword>
<dbReference type="GO" id="GO:0046872">
    <property type="term" value="F:metal ion binding"/>
    <property type="evidence" value="ECO:0007669"/>
    <property type="project" value="UniProtKB-KW"/>
</dbReference>
<dbReference type="AlphaFoldDB" id="A0A9E2KLS9"/>
<dbReference type="InterPro" id="IPR050083">
    <property type="entry name" value="HtpX_protease"/>
</dbReference>
<comment type="cofactor">
    <cofactor evidence="11">
        <name>Zn(2+)</name>
        <dbReference type="ChEBI" id="CHEBI:29105"/>
    </cofactor>
    <text evidence="11">Binds 1 zinc ion per subunit.</text>
</comment>
<dbReference type="CDD" id="cd07335">
    <property type="entry name" value="M48B_HtpX_like"/>
    <property type="match status" value="1"/>
</dbReference>